<organism evidence="2 3">
    <name type="scientific">Miscanthus lutarioriparius</name>
    <dbReference type="NCBI Taxonomy" id="422564"/>
    <lineage>
        <taxon>Eukaryota</taxon>
        <taxon>Viridiplantae</taxon>
        <taxon>Streptophyta</taxon>
        <taxon>Embryophyta</taxon>
        <taxon>Tracheophyta</taxon>
        <taxon>Spermatophyta</taxon>
        <taxon>Magnoliopsida</taxon>
        <taxon>Liliopsida</taxon>
        <taxon>Poales</taxon>
        <taxon>Poaceae</taxon>
        <taxon>PACMAD clade</taxon>
        <taxon>Panicoideae</taxon>
        <taxon>Andropogonodae</taxon>
        <taxon>Andropogoneae</taxon>
        <taxon>Saccharinae</taxon>
        <taxon>Miscanthus</taxon>
    </lineage>
</organism>
<feature type="compositionally biased region" description="Polar residues" evidence="1">
    <location>
        <begin position="117"/>
        <end position="126"/>
    </location>
</feature>
<name>A0A811QQ24_9POAL</name>
<feature type="compositionally biased region" description="Low complexity" evidence="1">
    <location>
        <begin position="99"/>
        <end position="116"/>
    </location>
</feature>
<evidence type="ECO:0000313" key="3">
    <source>
        <dbReference type="Proteomes" id="UP000604825"/>
    </source>
</evidence>
<keyword evidence="3" id="KW-1185">Reference proteome</keyword>
<sequence>MRPGRRPPALGCPLTARAMQALGPRPRPAATVRRGHRRRCWSSKNIRLLQHSTLQQIPAGYGSIPPVLAFDCLLHSMASPWSPVASLEDEEEEEKESVKASSQQETQQQDVTQQQQNVTAEASSQRQRGKRARSVEASSLNPSTSASRKSLAWKYFNVISPHGADVVAECLHCRTKLKAYTRMEYLLC</sequence>
<protein>
    <submittedName>
        <fullName evidence="2">Uncharacterized protein</fullName>
    </submittedName>
</protein>
<dbReference type="Proteomes" id="UP000604825">
    <property type="component" value="Unassembled WGS sequence"/>
</dbReference>
<dbReference type="EMBL" id="CAJGYO010000011">
    <property type="protein sequence ID" value="CAD6261197.1"/>
    <property type="molecule type" value="Genomic_DNA"/>
</dbReference>
<accession>A0A811QQ24</accession>
<evidence type="ECO:0000256" key="1">
    <source>
        <dbReference type="SAM" id="MobiDB-lite"/>
    </source>
</evidence>
<dbReference type="AlphaFoldDB" id="A0A811QQ24"/>
<gene>
    <name evidence="2" type="ORF">NCGR_LOCUS44618</name>
</gene>
<proteinExistence type="predicted"/>
<reference evidence="2" key="1">
    <citation type="submission" date="2020-10" db="EMBL/GenBank/DDBJ databases">
        <authorList>
            <person name="Han B."/>
            <person name="Lu T."/>
            <person name="Zhao Q."/>
            <person name="Huang X."/>
            <person name="Zhao Y."/>
        </authorList>
    </citation>
    <scope>NUCLEOTIDE SEQUENCE</scope>
</reference>
<evidence type="ECO:0000313" key="2">
    <source>
        <dbReference type="EMBL" id="CAD6261197.1"/>
    </source>
</evidence>
<comment type="caution">
    <text evidence="2">The sequence shown here is derived from an EMBL/GenBank/DDBJ whole genome shotgun (WGS) entry which is preliminary data.</text>
</comment>
<feature type="region of interest" description="Disordered" evidence="1">
    <location>
        <begin position="84"/>
        <end position="143"/>
    </location>
</feature>